<keyword evidence="3" id="KW-1185">Reference proteome</keyword>
<dbReference type="Proteomes" id="UP000031737">
    <property type="component" value="Unassembled WGS sequence"/>
</dbReference>
<protein>
    <submittedName>
        <fullName evidence="2">Uncharacterized protein</fullName>
    </submittedName>
</protein>
<sequence length="272" mass="30978">MGILVILCLRIAVFCLHLSLSLSPCLYLYIWLERGFLNPQMHSLTGGQQAVNELHVFLRAMSGAQRLWAKRIAAQEAKVRRFMIMEDNCRKKLRRSVFRSTNEQLKYLVNTDLLGGMEMKLPPRAAFNVFRIPTRQLSGFSVFAMARLHASTASLSDVSKIGLIADLLGVWEVLPPSKKEQYETYAESIRRNLVEGDATNHDLQTSSTPAGKKEDGHDDAGWESRAYRCFLHEGRRLLEASVGPLKEADWLALALKEWSSLTLRQRKRYAQR</sequence>
<name>A0A061JD32_TRYRA</name>
<dbReference type="OrthoDB" id="246027at2759"/>
<evidence type="ECO:0000256" key="1">
    <source>
        <dbReference type="SAM" id="MobiDB-lite"/>
    </source>
</evidence>
<feature type="region of interest" description="Disordered" evidence="1">
    <location>
        <begin position="196"/>
        <end position="219"/>
    </location>
</feature>
<evidence type="ECO:0000313" key="3">
    <source>
        <dbReference type="Proteomes" id="UP000031737"/>
    </source>
</evidence>
<gene>
    <name evidence="2" type="ORF">TRSC58_01044</name>
</gene>
<reference evidence="2 3" key="1">
    <citation type="submission" date="2013-07" db="EMBL/GenBank/DDBJ databases">
        <authorList>
            <person name="Stoco P.H."/>
            <person name="Wagner G."/>
            <person name="Gerber A."/>
            <person name="Zaha A."/>
            <person name="Thompson C."/>
            <person name="Bartholomeu D.C."/>
            <person name="Luckemeyer D.D."/>
            <person name="Bahia D."/>
            <person name="Loreto E."/>
            <person name="Prestes E.B."/>
            <person name="Lima F.M."/>
            <person name="Rodrigues-Luiz G."/>
            <person name="Vallejo G.A."/>
            <person name="Filho J.F."/>
            <person name="Monteiro K.M."/>
            <person name="Tyler K.M."/>
            <person name="de Almeida L.G."/>
            <person name="Ortiz M.F."/>
            <person name="Siervo M.A."/>
            <person name="de Moraes M.H."/>
            <person name="Cunha O.L."/>
            <person name="Mendonca-Neto R."/>
            <person name="Silva R."/>
            <person name="Teixeira S.M."/>
            <person name="Murta S.M."/>
            <person name="Sincero T.C."/>
            <person name="Mendes T.A."/>
            <person name="Urmenyi T.P."/>
            <person name="Silva V.G."/>
            <person name="da Rocha W.D."/>
            <person name="Andersson B."/>
            <person name="Romanha A.J."/>
            <person name="Steindel M."/>
            <person name="de Vasconcelos A.T."/>
            <person name="Grisard E.C."/>
        </authorList>
    </citation>
    <scope>NUCLEOTIDE SEQUENCE [LARGE SCALE GENOMIC DNA]</scope>
    <source>
        <strain evidence="2 3">SC58</strain>
    </source>
</reference>
<proteinExistence type="predicted"/>
<organism evidence="2 3">
    <name type="scientific">Trypanosoma rangeli SC58</name>
    <dbReference type="NCBI Taxonomy" id="429131"/>
    <lineage>
        <taxon>Eukaryota</taxon>
        <taxon>Discoba</taxon>
        <taxon>Euglenozoa</taxon>
        <taxon>Kinetoplastea</taxon>
        <taxon>Metakinetoplastina</taxon>
        <taxon>Trypanosomatida</taxon>
        <taxon>Trypanosomatidae</taxon>
        <taxon>Trypanosoma</taxon>
        <taxon>Herpetosoma</taxon>
    </lineage>
</organism>
<dbReference type="VEuPathDB" id="TriTrypDB:TRSC58_01044"/>
<evidence type="ECO:0000313" key="2">
    <source>
        <dbReference type="EMBL" id="ESL11212.1"/>
    </source>
</evidence>
<comment type="caution">
    <text evidence="2">The sequence shown here is derived from an EMBL/GenBank/DDBJ whole genome shotgun (WGS) entry which is preliminary data.</text>
</comment>
<accession>A0A061JD32</accession>
<dbReference type="EMBL" id="AUPL01001044">
    <property type="protein sequence ID" value="ESL11212.1"/>
    <property type="molecule type" value="Genomic_DNA"/>
</dbReference>
<dbReference type="AlphaFoldDB" id="A0A061JD32"/>